<dbReference type="PANTHER" id="PTHR19879:SF9">
    <property type="entry name" value="TRANSCRIPTION INITIATION FACTOR TFIID SUBUNIT 5"/>
    <property type="match status" value="1"/>
</dbReference>
<feature type="repeat" description="WD" evidence="3">
    <location>
        <begin position="580"/>
        <end position="613"/>
    </location>
</feature>
<feature type="repeat" description="WD" evidence="3">
    <location>
        <begin position="625"/>
        <end position="659"/>
    </location>
</feature>
<keyword evidence="7" id="KW-1185">Reference proteome</keyword>
<feature type="repeat" description="WD" evidence="3">
    <location>
        <begin position="1160"/>
        <end position="1201"/>
    </location>
</feature>
<dbReference type="InterPro" id="IPR036322">
    <property type="entry name" value="WD40_repeat_dom_sf"/>
</dbReference>
<keyword evidence="4" id="KW-1133">Transmembrane helix</keyword>
<dbReference type="SUPFAM" id="SSF52540">
    <property type="entry name" value="P-loop containing nucleoside triphosphate hydrolases"/>
    <property type="match status" value="1"/>
</dbReference>
<feature type="domain" description="Novel STAND NTPase 1" evidence="5">
    <location>
        <begin position="102"/>
        <end position="443"/>
    </location>
</feature>
<dbReference type="InterPro" id="IPR011047">
    <property type="entry name" value="Quinoprotein_ADH-like_sf"/>
</dbReference>
<dbReference type="SMART" id="SM00320">
    <property type="entry name" value="WD40"/>
    <property type="match status" value="14"/>
</dbReference>
<evidence type="ECO:0000256" key="3">
    <source>
        <dbReference type="PROSITE-ProRule" id="PRU00221"/>
    </source>
</evidence>
<name>A0A4R2JC95_9PSEU</name>
<accession>A0A4R2JC95</accession>
<dbReference type="Pfam" id="PF20703">
    <property type="entry name" value="nSTAND1"/>
    <property type="match status" value="1"/>
</dbReference>
<dbReference type="AlphaFoldDB" id="A0A4R2JC95"/>
<dbReference type="InterPro" id="IPR001680">
    <property type="entry name" value="WD40_rpt"/>
</dbReference>
<dbReference type="PANTHER" id="PTHR19879">
    <property type="entry name" value="TRANSCRIPTION INITIATION FACTOR TFIID"/>
    <property type="match status" value="1"/>
</dbReference>
<dbReference type="OrthoDB" id="192618at2"/>
<dbReference type="InterPro" id="IPR027417">
    <property type="entry name" value="P-loop_NTPase"/>
</dbReference>
<feature type="repeat" description="WD" evidence="3">
    <location>
        <begin position="760"/>
        <end position="801"/>
    </location>
</feature>
<gene>
    <name evidence="6" type="ORF">EV192_110319</name>
</gene>
<dbReference type="Pfam" id="PF13560">
    <property type="entry name" value="HTH_31"/>
    <property type="match status" value="1"/>
</dbReference>
<dbReference type="RefSeq" id="WP_132123678.1">
    <property type="nucleotide sequence ID" value="NZ_SLWS01000010.1"/>
</dbReference>
<reference evidence="6 7" key="1">
    <citation type="submission" date="2019-03" db="EMBL/GenBank/DDBJ databases">
        <title>Genomic Encyclopedia of Type Strains, Phase IV (KMG-IV): sequencing the most valuable type-strain genomes for metagenomic binning, comparative biology and taxonomic classification.</title>
        <authorList>
            <person name="Goeker M."/>
        </authorList>
    </citation>
    <scope>NUCLEOTIDE SEQUENCE [LARGE SCALE GENOMIC DNA]</scope>
    <source>
        <strain evidence="6 7">DSM 45934</strain>
    </source>
</reference>
<dbReference type="EMBL" id="SLWS01000010">
    <property type="protein sequence ID" value="TCO53729.1"/>
    <property type="molecule type" value="Genomic_DNA"/>
</dbReference>
<keyword evidence="4" id="KW-0812">Transmembrane</keyword>
<dbReference type="CDD" id="cd00200">
    <property type="entry name" value="WD40"/>
    <property type="match status" value="2"/>
</dbReference>
<proteinExistence type="predicted"/>
<dbReference type="PROSITE" id="PS50082">
    <property type="entry name" value="WD_REPEATS_2"/>
    <property type="match status" value="12"/>
</dbReference>
<evidence type="ECO:0000256" key="2">
    <source>
        <dbReference type="ARBA" id="ARBA00022737"/>
    </source>
</evidence>
<dbReference type="Pfam" id="PF00400">
    <property type="entry name" value="WD40"/>
    <property type="match status" value="13"/>
</dbReference>
<keyword evidence="2" id="KW-0677">Repeat</keyword>
<protein>
    <submittedName>
        <fullName evidence="6">WD40 repeat protein</fullName>
    </submittedName>
</protein>
<feature type="repeat" description="WD" evidence="3">
    <location>
        <begin position="985"/>
        <end position="1026"/>
    </location>
</feature>
<dbReference type="InterPro" id="IPR015943">
    <property type="entry name" value="WD40/YVTN_repeat-like_dom_sf"/>
</dbReference>
<dbReference type="SUPFAM" id="SSF50978">
    <property type="entry name" value="WD40 repeat-like"/>
    <property type="match status" value="1"/>
</dbReference>
<dbReference type="Gene3D" id="3.40.50.300">
    <property type="entry name" value="P-loop containing nucleotide triphosphate hydrolases"/>
    <property type="match status" value="1"/>
</dbReference>
<feature type="transmembrane region" description="Helical" evidence="4">
    <location>
        <begin position="493"/>
        <end position="515"/>
    </location>
</feature>
<organism evidence="6 7">
    <name type="scientific">Actinocrispum wychmicini</name>
    <dbReference type="NCBI Taxonomy" id="1213861"/>
    <lineage>
        <taxon>Bacteria</taxon>
        <taxon>Bacillati</taxon>
        <taxon>Actinomycetota</taxon>
        <taxon>Actinomycetes</taxon>
        <taxon>Pseudonocardiales</taxon>
        <taxon>Pseudonocardiaceae</taxon>
        <taxon>Actinocrispum</taxon>
    </lineage>
</organism>
<evidence type="ECO:0000313" key="7">
    <source>
        <dbReference type="Proteomes" id="UP000295680"/>
    </source>
</evidence>
<feature type="repeat" description="WD" evidence="3">
    <location>
        <begin position="940"/>
        <end position="981"/>
    </location>
</feature>
<evidence type="ECO:0000259" key="5">
    <source>
        <dbReference type="Pfam" id="PF20703"/>
    </source>
</evidence>
<dbReference type="InterPro" id="IPR020472">
    <property type="entry name" value="WD40_PAC1"/>
</dbReference>
<feature type="repeat" description="WD" evidence="3">
    <location>
        <begin position="1072"/>
        <end position="1113"/>
    </location>
</feature>
<feature type="repeat" description="WD" evidence="3">
    <location>
        <begin position="805"/>
        <end position="838"/>
    </location>
</feature>
<dbReference type="PRINTS" id="PR00320">
    <property type="entry name" value="GPROTEINBRPT"/>
</dbReference>
<dbReference type="PROSITE" id="PS50294">
    <property type="entry name" value="WD_REPEATS_REGION"/>
    <property type="match status" value="12"/>
</dbReference>
<dbReference type="InterPro" id="IPR049052">
    <property type="entry name" value="nSTAND1"/>
</dbReference>
<sequence length="1229" mass="131628">MSRRERPLDDGVGALSQFAEGLRQLRRDAGSPTYRELGTRARYSAGTLSDAAGGRKLPTLAVTLAYVRACGGDAEVWEQSWYEVNTEIEASAPQTTDNGDPPYVGLAPFQPADAERFFGRDTLVDELLVRLKTNRFVTVFGPSGVGKSSLLRAGLIPRLDVPYVLFTPGEHPMAAYLDSVDHVGAADDLVIVVDQFEEVFTVCTDTAERAEFIDSLLGADHRVVVGMRADFYSHCASHPGLAKALCEAQLLVGPMGAGELRVAITQPAVQAGYVVEGALVAELVAESAGQAGLLPMVSHVLRETWHRRRGNTLTRTGYQAAGGIQGALAKTAEDVYASFDGPQQAAARQLFLRLTALGEGTEDTKRRIGRGEFDGTELNDVLTALASARLITVDAGSVEMAHESLIKAWPRLRGWLSEDREGLRIHRQLTEAALAWESLGRDPGALYRGTRLQLAQDWPGSASLVGREREFLDTSFAAFVAERETARRGARRLRVLTIVLAVLLVIAVVATFLAFRAQSISLEQRNVAISQKLASQSDALRAVNPALAAQLSLAAYRLSPTTEARGSLLSAFGSPYATQLTGHTDSVNVGAWSPDGHTAATASDDHSVFLWDMADPHRPTRLSVIAASAMQVYDVSFRSDGNVLVIAGEDGAVGLWDVSDRVRPRLLSSTPAHPGSVYSATFGQDGRMMATAGEDDLGRIWDVSDPAHPRELATLRGHTARIHQIAFRPGSSVVATASSDHTVRLWDISDLAHPKALRVLTDHTDNVRSVMFDPAGKVMVTTSLDRTVRLWDVSDPANTRQLALLGSATDNMYSAAFSPDGHTVAAVGDDRVVHLWNVTDPVRPYQVTTLVGHTEKIFTAAFSPSGRDLLTASWDRTARVWDLADLTDPAAPGFLAGHSEAVYAVAFSPDRRTAATGGNDNTVRLWDVTDPEHPRSLAVLAGHTGPVRSMAFSPSGGMLASGSSDSTIRLWDLADRDRPRPLPSLAGHTQDVYSVAFSPSGRQLASASNDNSAILWDISDPAAPRYRKIIDRPQIPLYAVAFSPSGLLATAGFDADVMVWDPAAPDQPVTTLHGHTGHVNGLAFGPSGMVLASVGADATLRLWDLTDQKRPVALGTATDRAGPLATVAFSPDGHTVATTSDVARLWDVGDPTRPTELATLTGHGGRVSSVAFGPDGHTMATAGDDHLVIVRDTDVERVATRVCATAFPRLTRADWDQYLPGIGYAPPCP</sequence>
<dbReference type="Proteomes" id="UP000295680">
    <property type="component" value="Unassembled WGS sequence"/>
</dbReference>
<evidence type="ECO:0000313" key="6">
    <source>
        <dbReference type="EMBL" id="TCO53729.1"/>
    </source>
</evidence>
<dbReference type="Gene3D" id="2.130.10.10">
    <property type="entry name" value="YVTN repeat-like/Quinoprotein amine dehydrogenase"/>
    <property type="match status" value="5"/>
</dbReference>
<evidence type="ECO:0000256" key="4">
    <source>
        <dbReference type="SAM" id="Phobius"/>
    </source>
</evidence>
<dbReference type="SUPFAM" id="SSF50998">
    <property type="entry name" value="Quinoprotein alcohol dehydrogenase-like"/>
    <property type="match status" value="1"/>
</dbReference>
<feature type="repeat" description="WD" evidence="3">
    <location>
        <begin position="715"/>
        <end position="749"/>
    </location>
</feature>
<keyword evidence="1 3" id="KW-0853">WD repeat</keyword>
<dbReference type="InterPro" id="IPR019775">
    <property type="entry name" value="WD40_repeat_CS"/>
</dbReference>
<evidence type="ECO:0000256" key="1">
    <source>
        <dbReference type="ARBA" id="ARBA00022574"/>
    </source>
</evidence>
<feature type="repeat" description="WD" evidence="3">
    <location>
        <begin position="895"/>
        <end position="936"/>
    </location>
</feature>
<dbReference type="PROSITE" id="PS00678">
    <property type="entry name" value="WD_REPEATS_1"/>
    <property type="match status" value="10"/>
</dbReference>
<feature type="repeat" description="WD" evidence="3">
    <location>
        <begin position="670"/>
        <end position="711"/>
    </location>
</feature>
<comment type="caution">
    <text evidence="6">The sequence shown here is derived from an EMBL/GenBank/DDBJ whole genome shotgun (WGS) entry which is preliminary data.</text>
</comment>
<feature type="repeat" description="WD" evidence="3">
    <location>
        <begin position="850"/>
        <end position="883"/>
    </location>
</feature>
<keyword evidence="4" id="KW-0472">Membrane</keyword>